<dbReference type="InterPro" id="IPR001818">
    <property type="entry name" value="Pept_M10_metallopeptidase"/>
</dbReference>
<dbReference type="InterPro" id="IPR034033">
    <property type="entry name" value="Serralysin-like"/>
</dbReference>
<keyword evidence="4" id="KW-0964">Secreted</keyword>
<dbReference type="InterPro" id="IPR018511">
    <property type="entry name" value="Hemolysin-typ_Ca-bd_CS"/>
</dbReference>
<proteinExistence type="inferred from homology"/>
<dbReference type="GO" id="GO:0031012">
    <property type="term" value="C:extracellular matrix"/>
    <property type="evidence" value="ECO:0007669"/>
    <property type="project" value="InterPro"/>
</dbReference>
<evidence type="ECO:0000256" key="8">
    <source>
        <dbReference type="ARBA" id="ARBA00022801"/>
    </source>
</evidence>
<keyword evidence="8" id="KW-0378">Hydrolase</keyword>
<dbReference type="RefSeq" id="WP_076427467.1">
    <property type="nucleotide sequence ID" value="NZ_FTMP01000006.1"/>
</dbReference>
<accession>A0A1N6ULC4</accession>
<dbReference type="SUPFAM" id="SSF55486">
    <property type="entry name" value="Metalloproteases ('zincins'), catalytic domain"/>
    <property type="match status" value="1"/>
</dbReference>
<dbReference type="GO" id="GO:0005615">
    <property type="term" value="C:extracellular space"/>
    <property type="evidence" value="ECO:0007669"/>
    <property type="project" value="InterPro"/>
</dbReference>
<evidence type="ECO:0000256" key="4">
    <source>
        <dbReference type="ARBA" id="ARBA00022525"/>
    </source>
</evidence>
<evidence type="ECO:0000256" key="1">
    <source>
        <dbReference type="ARBA" id="ARBA00001913"/>
    </source>
</evidence>
<dbReference type="InterPro" id="IPR024079">
    <property type="entry name" value="MetalloPept_cat_dom_sf"/>
</dbReference>
<evidence type="ECO:0000256" key="2">
    <source>
        <dbReference type="ARBA" id="ARBA00004613"/>
    </source>
</evidence>
<protein>
    <submittedName>
        <fullName evidence="12">Ca2+-binding protein, RTX toxin-related</fullName>
    </submittedName>
</protein>
<comment type="subcellular location">
    <subcellularLocation>
        <location evidence="2">Secreted</location>
    </subcellularLocation>
</comment>
<dbReference type="Pfam" id="PF00413">
    <property type="entry name" value="Peptidase_M10"/>
    <property type="match status" value="1"/>
</dbReference>
<dbReference type="GO" id="GO:0004222">
    <property type="term" value="F:metalloendopeptidase activity"/>
    <property type="evidence" value="ECO:0007669"/>
    <property type="project" value="InterPro"/>
</dbReference>
<feature type="domain" description="Peptidase metallopeptidase" evidence="11">
    <location>
        <begin position="26"/>
        <end position="215"/>
    </location>
</feature>
<organism evidence="12 13">
    <name type="scientific">Aquipseudomonas alcaligenes</name>
    <name type="common">Pseudomonas alcaligenes</name>
    <dbReference type="NCBI Taxonomy" id="43263"/>
    <lineage>
        <taxon>Bacteria</taxon>
        <taxon>Pseudomonadati</taxon>
        <taxon>Pseudomonadota</taxon>
        <taxon>Gammaproteobacteria</taxon>
        <taxon>Pseudomonadales</taxon>
        <taxon>Pseudomonadaceae</taxon>
        <taxon>Aquipseudomonas</taxon>
    </lineage>
</organism>
<dbReference type="InterPro" id="IPR006026">
    <property type="entry name" value="Peptidase_Metallo"/>
</dbReference>
<dbReference type="SMART" id="SM00235">
    <property type="entry name" value="ZnMc"/>
    <property type="match status" value="1"/>
</dbReference>
<evidence type="ECO:0000256" key="7">
    <source>
        <dbReference type="ARBA" id="ARBA00022737"/>
    </source>
</evidence>
<dbReference type="PANTHER" id="PTHR38340">
    <property type="entry name" value="S-LAYER PROTEIN"/>
    <property type="match status" value="1"/>
</dbReference>
<reference evidence="12 13" key="1">
    <citation type="submission" date="2017-01" db="EMBL/GenBank/DDBJ databases">
        <authorList>
            <person name="Mah S.A."/>
            <person name="Swanson W.J."/>
            <person name="Moy G.W."/>
            <person name="Vacquier V.D."/>
        </authorList>
    </citation>
    <scope>NUCLEOTIDE SEQUENCE [LARGE SCALE GENOMIC DNA]</scope>
    <source>
        <strain evidence="12 13">RU36E</strain>
    </source>
</reference>
<dbReference type="CDD" id="cd04277">
    <property type="entry name" value="ZnMc_serralysin_like"/>
    <property type="match status" value="1"/>
</dbReference>
<evidence type="ECO:0000256" key="5">
    <source>
        <dbReference type="ARBA" id="ARBA00022670"/>
    </source>
</evidence>
<dbReference type="InterPro" id="IPR011049">
    <property type="entry name" value="Serralysin-like_metalloprot_C"/>
</dbReference>
<evidence type="ECO:0000256" key="6">
    <source>
        <dbReference type="ARBA" id="ARBA00022723"/>
    </source>
</evidence>
<keyword evidence="5" id="KW-0645">Protease</keyword>
<keyword evidence="6" id="KW-0479">Metal-binding</keyword>
<dbReference type="InterPro" id="IPR013858">
    <property type="entry name" value="Peptidase_M10B_C"/>
</dbReference>
<dbReference type="PRINTS" id="PR00313">
    <property type="entry name" value="CABNDNGRPT"/>
</dbReference>
<dbReference type="Pfam" id="PF00353">
    <property type="entry name" value="HemolysinCabind"/>
    <property type="match status" value="15"/>
</dbReference>
<dbReference type="EMBL" id="FTMP01000006">
    <property type="protein sequence ID" value="SIQ66415.1"/>
    <property type="molecule type" value="Genomic_DNA"/>
</dbReference>
<dbReference type="InterPro" id="IPR001343">
    <property type="entry name" value="Hemolysn_Ca-bd"/>
</dbReference>
<evidence type="ECO:0000313" key="12">
    <source>
        <dbReference type="EMBL" id="SIQ66415.1"/>
    </source>
</evidence>
<keyword evidence="7" id="KW-0677">Repeat</keyword>
<sequence>MPSPTGYTPSVVIPLSQNYLIDALLYGTAWQSTAGQTTLNYSFITPGQSQFAPSYGNHEESLSTFALTSAQTTAVANVLASWSSVANLQFTAFSETASDVGDLRFGGYSGMDEGTLAWAYLPSNTPAGGDVWIGPATSSAETSTGSYDFLTLLHEVGHALGLKHNFSTSPYNSAVLTNALDEVAYTVMSYNDAYSFYPTTPMLLDIAAIQYMYGANYSWNQGDTTYTWGADERIFETIWDGGGTDTIDASNQLSSVRINLNEGAYSNIGKTFIDYLYGNYQFNQGLAIAYGAQIENAIGSNHNDTLTGNALANVLTGGAGIDTLIGGLGNDTYIVNLIQAGSGSAATAALEDSLSEASNAGTDSVQLRGYIAGLAQATTLTLGANLENLDASATGTTRLNLSGNTGDNILNGNAADNRLDGGAGKDTLIGGLGNDIYVVSAVDTIVETSTNPAEIDTVISSAMSWTLGDNLENLTLSGEMAFDARGNSLDNVLIGTARDNSLYGFAGNDRLDGGAGGDNLRGGEGNDIYVVDNVGDSILEWQNEGTDTVNSSVSWTLGSELENLLLAGTTAINGTGNALDNKITGNSANNVLNGGVGADTLIGGLGDDTYVVDNVADVVTELAGQGTDTVSSNLSWTLGAELENLTLTGTAHLDGTGNTLRNSITGNDGNNILDGMAGADTLAGGKGNDTYRVDLIQAGSGNTATAALEDSLTEAVSAGTDTVQLRGSIALTQATTLTLGANLENLDASATGTTRLNLTGNSANNLITGNAADNRLDGSTGIDTLIGGLGNDTYVLDNASELSLVQELADEGTDTLQIVYTNASTSVAQSIDLSGRQHLENITLTGTGLFNLTGNDANNVLIGNASVNVITGGLGDDRLDGGAGADRLIGGLGNDTYVVDNAADRTEELASEGTDTVHSSISWTLGSELENLLLTGTTAINGTGNALDNKITGNSANNVLNGGVGADTLIGGLGDDTYVVDNVADVVTELAGQGTDTVSSNLSWTLGAELENLTLTGTAHLDGTGNTLRNSITGNDGNNILDGMAGADTLAGGKGNDTYRVDLIQAGSGNTATAALEDSLTEAVSAGTDTVQLRGSIALTQATTLTLGANLENLDASATGTTRLNLTGNSANNLITGNAADNRLDGSTGIDTLIGGLGNDTYVLDNASELSLVQELADEGTDTLQIVYTNASTSVAQSIDLSGRQHLENITLTGTGLFNLTGNDANNVLIGNASVNVITGGLGDDRLDGGAGIDTLIGGLGNDTYVLDNASELNLVQELVDEGTDTLQIVYTNASTSVAQNIDLSGRQHLENITLTGTGLFNLTGNDANNVLIGNAANNRLDGGAGADTLTGGMGHDTYVVDNVNDVVTEITGQGTDTVASSISWTLGAELENLVLTGSDAINGTGNEANNILTGNASNNLLTGNAGEDHLDGGAGSDTLIGGLGNDTYVVDNAADRTEELAGEGTDTVSSSLSWTLGAELENLILTGTANLDGIGNALRNNLTGNDGNNILDGRAGADTLSGGKGNDTYIVDLLQLDINSTTSLEDNIIEAAGAGIDTVLLRGSVLSQTTTLTLGANLENLDASALNGLTTINLTGNGEANTLTGDANGNSLDGGAGTDTLIGGGGNDFLIGNLGADILTGGEGADIFLFKALSELGVGAQRDVITDFNASQGDRINLSALDANSLLSGNNAFTFIGSASFTGLGQLRFQNQILYGNLSGDMNADFEIKLLGVSNLDASSLLV</sequence>
<evidence type="ECO:0000256" key="3">
    <source>
        <dbReference type="ARBA" id="ARBA00009490"/>
    </source>
</evidence>
<dbReference type="GO" id="GO:0008270">
    <property type="term" value="F:zinc ion binding"/>
    <property type="evidence" value="ECO:0007669"/>
    <property type="project" value="InterPro"/>
</dbReference>
<gene>
    <name evidence="12" type="ORF">SAMN05878282_106191</name>
</gene>
<dbReference type="Gene3D" id="2.150.10.10">
    <property type="entry name" value="Serralysin-like metalloprotease, C-terminal"/>
    <property type="match status" value="9"/>
</dbReference>
<name>A0A1N6ULC4_AQUAC</name>
<dbReference type="GO" id="GO:0006508">
    <property type="term" value="P:proteolysis"/>
    <property type="evidence" value="ECO:0007669"/>
    <property type="project" value="UniProtKB-KW"/>
</dbReference>
<evidence type="ECO:0000259" key="11">
    <source>
        <dbReference type="SMART" id="SM00235"/>
    </source>
</evidence>
<evidence type="ECO:0000256" key="9">
    <source>
        <dbReference type="ARBA" id="ARBA00022833"/>
    </source>
</evidence>
<keyword evidence="10" id="KW-0106">Calcium</keyword>
<dbReference type="InterPro" id="IPR050557">
    <property type="entry name" value="RTX_toxin/Mannuronan_C5-epim"/>
</dbReference>
<dbReference type="PANTHER" id="PTHR38340:SF1">
    <property type="entry name" value="S-LAYER PROTEIN"/>
    <property type="match status" value="1"/>
</dbReference>
<dbReference type="Gene3D" id="3.40.390.10">
    <property type="entry name" value="Collagenase (Catalytic Domain)"/>
    <property type="match status" value="1"/>
</dbReference>
<keyword evidence="9" id="KW-0862">Zinc</keyword>
<dbReference type="PROSITE" id="PS00330">
    <property type="entry name" value="HEMOLYSIN_CALCIUM"/>
    <property type="match status" value="5"/>
</dbReference>
<dbReference type="Pfam" id="PF08548">
    <property type="entry name" value="Peptidase_M10_C"/>
    <property type="match status" value="2"/>
</dbReference>
<dbReference type="Proteomes" id="UP000185841">
    <property type="component" value="Unassembled WGS sequence"/>
</dbReference>
<comment type="cofactor">
    <cofactor evidence="1">
        <name>Ca(2+)</name>
        <dbReference type="ChEBI" id="CHEBI:29108"/>
    </cofactor>
</comment>
<dbReference type="SUPFAM" id="SSF51120">
    <property type="entry name" value="beta-Roll"/>
    <property type="match status" value="12"/>
</dbReference>
<evidence type="ECO:0000256" key="10">
    <source>
        <dbReference type="ARBA" id="ARBA00022837"/>
    </source>
</evidence>
<dbReference type="GO" id="GO:0005509">
    <property type="term" value="F:calcium ion binding"/>
    <property type="evidence" value="ECO:0007669"/>
    <property type="project" value="InterPro"/>
</dbReference>
<evidence type="ECO:0000313" key="13">
    <source>
        <dbReference type="Proteomes" id="UP000185841"/>
    </source>
</evidence>
<comment type="similarity">
    <text evidence="3">Belongs to the peptidase M10B family.</text>
</comment>